<evidence type="ECO:0000256" key="1">
    <source>
        <dbReference type="ARBA" id="ARBA00023125"/>
    </source>
</evidence>
<dbReference type="InterPro" id="IPR001647">
    <property type="entry name" value="HTH_TetR"/>
</dbReference>
<dbReference type="GO" id="GO:0003677">
    <property type="term" value="F:DNA binding"/>
    <property type="evidence" value="ECO:0007669"/>
    <property type="project" value="UniProtKB-UniRule"/>
</dbReference>
<evidence type="ECO:0000313" key="5">
    <source>
        <dbReference type="Proteomes" id="UP000251213"/>
    </source>
</evidence>
<evidence type="ECO:0000259" key="3">
    <source>
        <dbReference type="PROSITE" id="PS50977"/>
    </source>
</evidence>
<dbReference type="EMBL" id="QJKK01000004">
    <property type="protein sequence ID" value="RAL24458.1"/>
    <property type="molecule type" value="Genomic_DNA"/>
</dbReference>
<keyword evidence="5" id="KW-1185">Reference proteome</keyword>
<dbReference type="InterPro" id="IPR009057">
    <property type="entry name" value="Homeodomain-like_sf"/>
</dbReference>
<dbReference type="Pfam" id="PF00440">
    <property type="entry name" value="TetR_N"/>
    <property type="match status" value="1"/>
</dbReference>
<evidence type="ECO:0000313" key="4">
    <source>
        <dbReference type="EMBL" id="RAL24458.1"/>
    </source>
</evidence>
<dbReference type="Proteomes" id="UP000251213">
    <property type="component" value="Unassembled WGS sequence"/>
</dbReference>
<protein>
    <submittedName>
        <fullName evidence="4">TetR/AcrR family transcriptional regulator</fullName>
    </submittedName>
</protein>
<organism evidence="4 5">
    <name type="scientific">Thermoflavimicrobium daqui</name>
    <dbReference type="NCBI Taxonomy" id="2137476"/>
    <lineage>
        <taxon>Bacteria</taxon>
        <taxon>Bacillati</taxon>
        <taxon>Bacillota</taxon>
        <taxon>Bacilli</taxon>
        <taxon>Bacillales</taxon>
        <taxon>Thermoactinomycetaceae</taxon>
        <taxon>Thermoflavimicrobium</taxon>
    </lineage>
</organism>
<dbReference type="RefSeq" id="WP_113658829.1">
    <property type="nucleotide sequence ID" value="NZ_KZ845666.1"/>
</dbReference>
<dbReference type="OrthoDB" id="9812484at2"/>
<dbReference type="AlphaFoldDB" id="A0A364K4Z7"/>
<feature type="domain" description="HTH tetR-type" evidence="3">
    <location>
        <begin position="3"/>
        <end position="63"/>
    </location>
</feature>
<keyword evidence="1 2" id="KW-0238">DNA-binding</keyword>
<reference evidence="4 5" key="1">
    <citation type="submission" date="2018-06" db="EMBL/GenBank/DDBJ databases">
        <title>Thermoflavimicrobium daqus sp. nov., a thermophilic microbe isolated from Moutai-flavour Daqu.</title>
        <authorList>
            <person name="Wang X."/>
            <person name="Zhou H."/>
        </authorList>
    </citation>
    <scope>NUCLEOTIDE SEQUENCE [LARGE SCALE GENOMIC DNA]</scope>
    <source>
        <strain evidence="4 5">FBKL4.011</strain>
    </source>
</reference>
<accession>A0A364K4Z7</accession>
<dbReference type="SUPFAM" id="SSF46689">
    <property type="entry name" value="Homeodomain-like"/>
    <property type="match status" value="1"/>
</dbReference>
<proteinExistence type="predicted"/>
<reference evidence="4 5" key="2">
    <citation type="submission" date="2018-06" db="EMBL/GenBank/DDBJ databases">
        <authorList>
            <person name="Zhirakovskaya E."/>
        </authorList>
    </citation>
    <scope>NUCLEOTIDE SEQUENCE [LARGE SCALE GENOMIC DNA]</scope>
    <source>
        <strain evidence="4 5">FBKL4.011</strain>
    </source>
</reference>
<dbReference type="PROSITE" id="PS50977">
    <property type="entry name" value="HTH_TETR_2"/>
    <property type="match status" value="1"/>
</dbReference>
<name>A0A364K4Z7_9BACL</name>
<sequence length="184" mass="21975">MKGKTKSLWIYEGFAILEEAGPDQLTIDELCRRLKLTKGSFYYHFKNRQDYIRSLLEFWEEDSTQRIINLSQSEESDREKLDRLTELVTKEQNRSLEVKIRSWATHDEKIRLYQQRVDEQRMNYAKKLCATVYKDNVDSNMLAQIYYTILIGSQHLIPPIKGKELMHIFKTISQHITKYSKMTE</sequence>
<feature type="DNA-binding region" description="H-T-H motif" evidence="2">
    <location>
        <begin position="26"/>
        <end position="45"/>
    </location>
</feature>
<gene>
    <name evidence="4" type="ORF">DL897_09065</name>
</gene>
<dbReference type="Gene3D" id="1.10.357.10">
    <property type="entry name" value="Tetracycline Repressor, domain 2"/>
    <property type="match status" value="1"/>
</dbReference>
<evidence type="ECO:0000256" key="2">
    <source>
        <dbReference type="PROSITE-ProRule" id="PRU00335"/>
    </source>
</evidence>
<comment type="caution">
    <text evidence="4">The sequence shown here is derived from an EMBL/GenBank/DDBJ whole genome shotgun (WGS) entry which is preliminary data.</text>
</comment>